<comment type="caution">
    <text evidence="2">The sequence shown here is derived from an EMBL/GenBank/DDBJ whole genome shotgun (WGS) entry which is preliminary data.</text>
</comment>
<protein>
    <submittedName>
        <fullName evidence="2">Uncharacterized protein</fullName>
    </submittedName>
</protein>
<proteinExistence type="predicted"/>
<evidence type="ECO:0000313" key="2">
    <source>
        <dbReference type="EMBL" id="GMN35822.1"/>
    </source>
</evidence>
<keyword evidence="3" id="KW-1185">Reference proteome</keyword>
<keyword evidence="1" id="KW-0472">Membrane</keyword>
<feature type="transmembrane region" description="Helical" evidence="1">
    <location>
        <begin position="35"/>
        <end position="56"/>
    </location>
</feature>
<keyword evidence="1" id="KW-1133">Transmembrane helix</keyword>
<keyword evidence="1" id="KW-0812">Transmembrane</keyword>
<name>A0AA87ZKX5_FICCA</name>
<dbReference type="AlphaFoldDB" id="A0AA87ZKX5"/>
<dbReference type="EMBL" id="BTGU01002240">
    <property type="protein sequence ID" value="GMN35822.1"/>
    <property type="molecule type" value="Genomic_DNA"/>
</dbReference>
<accession>A0AA87ZKX5</accession>
<sequence>MTSAMSHRDLCCRCRCDLLSSLSWPRKLCLRCLDLGLTISSTISSLITISASLWIADESGFLFLYSVG</sequence>
<evidence type="ECO:0000313" key="3">
    <source>
        <dbReference type="Proteomes" id="UP001187192"/>
    </source>
</evidence>
<gene>
    <name evidence="2" type="ORF">TIFTF001_042291</name>
</gene>
<reference evidence="2" key="1">
    <citation type="submission" date="2023-07" db="EMBL/GenBank/DDBJ databases">
        <title>draft genome sequence of fig (Ficus carica).</title>
        <authorList>
            <person name="Takahashi T."/>
            <person name="Nishimura K."/>
        </authorList>
    </citation>
    <scope>NUCLEOTIDE SEQUENCE</scope>
</reference>
<organism evidence="2 3">
    <name type="scientific">Ficus carica</name>
    <name type="common">Common fig</name>
    <dbReference type="NCBI Taxonomy" id="3494"/>
    <lineage>
        <taxon>Eukaryota</taxon>
        <taxon>Viridiplantae</taxon>
        <taxon>Streptophyta</taxon>
        <taxon>Embryophyta</taxon>
        <taxon>Tracheophyta</taxon>
        <taxon>Spermatophyta</taxon>
        <taxon>Magnoliopsida</taxon>
        <taxon>eudicotyledons</taxon>
        <taxon>Gunneridae</taxon>
        <taxon>Pentapetalae</taxon>
        <taxon>rosids</taxon>
        <taxon>fabids</taxon>
        <taxon>Rosales</taxon>
        <taxon>Moraceae</taxon>
        <taxon>Ficeae</taxon>
        <taxon>Ficus</taxon>
    </lineage>
</organism>
<evidence type="ECO:0000256" key="1">
    <source>
        <dbReference type="SAM" id="Phobius"/>
    </source>
</evidence>
<dbReference type="Proteomes" id="UP001187192">
    <property type="component" value="Unassembled WGS sequence"/>
</dbReference>